<proteinExistence type="predicted"/>
<gene>
    <name evidence="1" type="ORF">CPUR_00223</name>
</gene>
<evidence type="ECO:0000313" key="1">
    <source>
        <dbReference type="EMBL" id="CCE26754.1"/>
    </source>
</evidence>
<accession>M1W8U5</accession>
<dbReference type="HOGENOM" id="CLU_2775743_0_0_1"/>
<dbReference type="VEuPathDB" id="FungiDB:CPUR_00223"/>
<keyword evidence="2" id="KW-1185">Reference proteome</keyword>
<sequence length="69" mass="7809">MYGALKHQLEEYMSMSSLALEIEAWTLLTTGLVWRKQHGGLNLDTVLDRRPKLQVRFLVLTYGLASASS</sequence>
<name>M1W8U5_CLAP2</name>
<organism evidence="1 2">
    <name type="scientific">Claviceps purpurea (strain 20.1)</name>
    <name type="common">Ergot fungus</name>
    <name type="synonym">Sphacelia segetum</name>
    <dbReference type="NCBI Taxonomy" id="1111077"/>
    <lineage>
        <taxon>Eukaryota</taxon>
        <taxon>Fungi</taxon>
        <taxon>Dikarya</taxon>
        <taxon>Ascomycota</taxon>
        <taxon>Pezizomycotina</taxon>
        <taxon>Sordariomycetes</taxon>
        <taxon>Hypocreomycetidae</taxon>
        <taxon>Hypocreales</taxon>
        <taxon>Clavicipitaceae</taxon>
        <taxon>Claviceps</taxon>
    </lineage>
</organism>
<dbReference type="OrthoDB" id="413008at2759"/>
<dbReference type="EMBL" id="CAGA01000001">
    <property type="protein sequence ID" value="CCE26754.1"/>
    <property type="molecule type" value="Genomic_DNA"/>
</dbReference>
<protein>
    <submittedName>
        <fullName evidence="1">Uncharacterized protein</fullName>
    </submittedName>
</protein>
<evidence type="ECO:0000313" key="2">
    <source>
        <dbReference type="Proteomes" id="UP000016801"/>
    </source>
</evidence>
<reference evidence="1 2" key="1">
    <citation type="journal article" date="2013" name="PLoS Genet.">
        <title>Plant-symbiotic fungi as chemical engineers: Multi-genome analysis of the Clavicipitaceae reveals dynamics of alkaloid loci.</title>
        <authorList>
            <person name="Schardl C.L."/>
            <person name="Young C.A."/>
            <person name="Hesse U."/>
            <person name="Amyotte S.G."/>
            <person name="Andreeva K."/>
            <person name="Calie P.J."/>
            <person name="Fleetwood D.J."/>
            <person name="Haws D.C."/>
            <person name="Moore N."/>
            <person name="Oeser B."/>
            <person name="Panaccione D.G."/>
            <person name="Schweri K.K."/>
            <person name="Voisey C.R."/>
            <person name="Farman M.L."/>
            <person name="Jaromczyk J.W."/>
            <person name="Roe B.A."/>
            <person name="O'Sullivan D.M."/>
            <person name="Scott B."/>
            <person name="Tudzynski P."/>
            <person name="An Z."/>
            <person name="Arnaoudova E.G."/>
            <person name="Bullock C.T."/>
            <person name="Charlton N.D."/>
            <person name="Chen L."/>
            <person name="Cox M."/>
            <person name="Dinkins R.D."/>
            <person name="Florea S."/>
            <person name="Glenn A.E."/>
            <person name="Gordon A."/>
            <person name="Gueldener U."/>
            <person name="Harris D.R."/>
            <person name="Hollin W."/>
            <person name="Jaromczyk J."/>
            <person name="Johnson R.D."/>
            <person name="Khan A.K."/>
            <person name="Leistner E."/>
            <person name="Leuchtmann A."/>
            <person name="Li C."/>
            <person name="Liu J."/>
            <person name="Liu J."/>
            <person name="Liu M."/>
            <person name="Mace W."/>
            <person name="Machado C."/>
            <person name="Nagabhyru P."/>
            <person name="Pan J."/>
            <person name="Schmid J."/>
            <person name="Sugawara K."/>
            <person name="Steiner U."/>
            <person name="Takach J.E."/>
            <person name="Tanaka E."/>
            <person name="Webb J.S."/>
            <person name="Wilson E.V."/>
            <person name="Wiseman J.L."/>
            <person name="Yoshida R."/>
            <person name="Zeng Z."/>
        </authorList>
    </citation>
    <scope>NUCLEOTIDE SEQUENCE [LARGE SCALE GENOMIC DNA]</scope>
    <source>
        <strain evidence="1 2">20.1</strain>
    </source>
</reference>
<dbReference type="Proteomes" id="UP000016801">
    <property type="component" value="Unassembled WGS sequence"/>
</dbReference>
<comment type="caution">
    <text evidence="1">The sequence shown here is derived from an EMBL/GenBank/DDBJ whole genome shotgun (WGS) entry which is preliminary data.</text>
</comment>
<dbReference type="AlphaFoldDB" id="M1W8U5"/>